<evidence type="ECO:0000259" key="2">
    <source>
        <dbReference type="Pfam" id="PF08787"/>
    </source>
</evidence>
<dbReference type="Gene3D" id="2.60.120.200">
    <property type="match status" value="1"/>
</dbReference>
<evidence type="ECO:0000313" key="4">
    <source>
        <dbReference type="Proteomes" id="UP000198582"/>
    </source>
</evidence>
<accession>A0A1H8Y558</accession>
<dbReference type="OrthoDB" id="273319at2"/>
<keyword evidence="3" id="KW-0456">Lyase</keyword>
<feature type="signal peptide" evidence="1">
    <location>
        <begin position="1"/>
        <end position="23"/>
    </location>
</feature>
<sequence>MKRTQRILLVAMATTAVAISATATATATAAATAATPACSHPADVLDLANWKETLPTGSAGKPTEVTQPELKTFSADPWFTTAAGCTGVQFRAAVNGVTTSGSGYPRSELREMAGGDAASWSTTQGTSTLTVDTSVTHLPADKPQVVVAQIHDSEDDVTVFRLEGSKLYVTKGNDTHYQLADGNYRLGTRFTVKFVAGGGRISAFYNGTKVADFAADSSGDYFKAGVYTQANCDKSSPCSTENYGETVVYGLTVAHQDQ</sequence>
<dbReference type="Pfam" id="PF08787">
    <property type="entry name" value="Alginate_lyase2"/>
    <property type="match status" value="1"/>
</dbReference>
<proteinExistence type="predicted"/>
<reference evidence="3 4" key="1">
    <citation type="submission" date="2016-10" db="EMBL/GenBank/DDBJ databases">
        <authorList>
            <person name="de Groot N.N."/>
        </authorList>
    </citation>
    <scope>NUCLEOTIDE SEQUENCE [LARGE SCALE GENOMIC DNA]</scope>
    <source>
        <strain evidence="3 4">DSM 44993</strain>
    </source>
</reference>
<dbReference type="Proteomes" id="UP000198582">
    <property type="component" value="Unassembled WGS sequence"/>
</dbReference>
<feature type="chain" id="PRO_5039580957" evidence="1">
    <location>
        <begin position="24"/>
        <end position="258"/>
    </location>
</feature>
<dbReference type="GO" id="GO:0016829">
    <property type="term" value="F:lyase activity"/>
    <property type="evidence" value="ECO:0007669"/>
    <property type="project" value="UniProtKB-KW"/>
</dbReference>
<organism evidence="3 4">
    <name type="scientific">Amycolatopsis saalfeldensis</name>
    <dbReference type="NCBI Taxonomy" id="394193"/>
    <lineage>
        <taxon>Bacteria</taxon>
        <taxon>Bacillati</taxon>
        <taxon>Actinomycetota</taxon>
        <taxon>Actinomycetes</taxon>
        <taxon>Pseudonocardiales</taxon>
        <taxon>Pseudonocardiaceae</taxon>
        <taxon>Amycolatopsis</taxon>
    </lineage>
</organism>
<dbReference type="InterPro" id="IPR013320">
    <property type="entry name" value="ConA-like_dom_sf"/>
</dbReference>
<gene>
    <name evidence="3" type="ORF">SAMN04489732_11173</name>
</gene>
<dbReference type="STRING" id="394193.SAMN04489732_11173"/>
<dbReference type="InterPro" id="IPR014895">
    <property type="entry name" value="Alginate_lyase_2"/>
</dbReference>
<dbReference type="EMBL" id="FOEF01000011">
    <property type="protein sequence ID" value="SEP47249.1"/>
    <property type="molecule type" value="Genomic_DNA"/>
</dbReference>
<keyword evidence="1" id="KW-0732">Signal</keyword>
<protein>
    <submittedName>
        <fullName evidence="3">Alginate lyase</fullName>
    </submittedName>
</protein>
<dbReference type="SUPFAM" id="SSF49899">
    <property type="entry name" value="Concanavalin A-like lectins/glucanases"/>
    <property type="match status" value="1"/>
</dbReference>
<feature type="domain" description="Alginate lyase 2" evidence="2">
    <location>
        <begin position="45"/>
        <end position="255"/>
    </location>
</feature>
<dbReference type="RefSeq" id="WP_091620568.1">
    <property type="nucleotide sequence ID" value="NZ_FOEF01000011.1"/>
</dbReference>
<evidence type="ECO:0000313" key="3">
    <source>
        <dbReference type="EMBL" id="SEP47249.1"/>
    </source>
</evidence>
<dbReference type="AlphaFoldDB" id="A0A1H8Y558"/>
<name>A0A1H8Y558_9PSEU</name>
<evidence type="ECO:0000256" key="1">
    <source>
        <dbReference type="SAM" id="SignalP"/>
    </source>
</evidence>
<keyword evidence="4" id="KW-1185">Reference proteome</keyword>